<dbReference type="Proteomes" id="UP001054945">
    <property type="component" value="Unassembled WGS sequence"/>
</dbReference>
<gene>
    <name evidence="2" type="primary">AVEN_14427_1</name>
    <name evidence="2" type="ORF">CEXT_167051</name>
</gene>
<sequence>MHKETQSPLSKIVEDAHVLISQNAPTSAHFYLFVDVFHKHYGTKCIELIIEFYVRGLTIDINHLENKRHSGALLDANSLEIHIANTFIKLSSLFFKSDSKVARECIFSAFSLRPTPKRLAALKYLAQKLLRDSQNSDSNNFSTEFSSSKTIKSDGFTHPILIDGIKNVSNSILDDFVTVLENVRDIKFQYNVFDWKNINELDNYLKLHEIPPNESDVEISNDEIYDVDPNEIVLNEQRNWIKKRN</sequence>
<dbReference type="AlphaFoldDB" id="A0AAV4T1Q0"/>
<proteinExistence type="predicted"/>
<keyword evidence="3" id="KW-1185">Reference proteome</keyword>
<dbReference type="Pfam" id="PF25580">
    <property type="entry name" value="TPR_Rlf"/>
    <property type="match status" value="1"/>
</dbReference>
<evidence type="ECO:0000313" key="2">
    <source>
        <dbReference type="EMBL" id="GIY40230.1"/>
    </source>
</evidence>
<reference evidence="2 3" key="1">
    <citation type="submission" date="2021-06" db="EMBL/GenBank/DDBJ databases">
        <title>Caerostris extrusa draft genome.</title>
        <authorList>
            <person name="Kono N."/>
            <person name="Arakawa K."/>
        </authorList>
    </citation>
    <scope>NUCLEOTIDE SEQUENCE [LARGE SCALE GENOMIC DNA]</scope>
</reference>
<protein>
    <recommendedName>
        <fullName evidence="1">Zinc finger protein Rlf/292/654 TPR repeats domain-containing protein</fullName>
    </recommendedName>
</protein>
<evidence type="ECO:0000313" key="3">
    <source>
        <dbReference type="Proteomes" id="UP001054945"/>
    </source>
</evidence>
<comment type="caution">
    <text evidence="2">The sequence shown here is derived from an EMBL/GenBank/DDBJ whole genome shotgun (WGS) entry which is preliminary data.</text>
</comment>
<dbReference type="EMBL" id="BPLR01010581">
    <property type="protein sequence ID" value="GIY40230.1"/>
    <property type="molecule type" value="Genomic_DNA"/>
</dbReference>
<accession>A0AAV4T1Q0</accession>
<name>A0AAV4T1Q0_CAEEX</name>
<feature type="domain" description="Zinc finger protein Rlf/292/654 TPR repeats" evidence="1">
    <location>
        <begin position="2"/>
        <end position="128"/>
    </location>
</feature>
<organism evidence="2 3">
    <name type="scientific">Caerostris extrusa</name>
    <name type="common">Bark spider</name>
    <name type="synonym">Caerostris bankana</name>
    <dbReference type="NCBI Taxonomy" id="172846"/>
    <lineage>
        <taxon>Eukaryota</taxon>
        <taxon>Metazoa</taxon>
        <taxon>Ecdysozoa</taxon>
        <taxon>Arthropoda</taxon>
        <taxon>Chelicerata</taxon>
        <taxon>Arachnida</taxon>
        <taxon>Araneae</taxon>
        <taxon>Araneomorphae</taxon>
        <taxon>Entelegynae</taxon>
        <taxon>Araneoidea</taxon>
        <taxon>Araneidae</taxon>
        <taxon>Caerostris</taxon>
    </lineage>
</organism>
<dbReference type="InterPro" id="IPR057986">
    <property type="entry name" value="TPR_Rlf/292/654"/>
</dbReference>
<evidence type="ECO:0000259" key="1">
    <source>
        <dbReference type="Pfam" id="PF25580"/>
    </source>
</evidence>